<dbReference type="AlphaFoldDB" id="A0A562J3N6"/>
<feature type="transmembrane region" description="Helical" evidence="1">
    <location>
        <begin position="172"/>
        <end position="195"/>
    </location>
</feature>
<dbReference type="Pfam" id="PF12730">
    <property type="entry name" value="ABC2_membrane_4"/>
    <property type="match status" value="1"/>
</dbReference>
<evidence type="ECO:0000313" key="3">
    <source>
        <dbReference type="Proteomes" id="UP000315343"/>
    </source>
</evidence>
<name>A0A562J3N6_9FIRM</name>
<proteinExistence type="predicted"/>
<feature type="transmembrane region" description="Helical" evidence="1">
    <location>
        <begin position="57"/>
        <end position="77"/>
    </location>
</feature>
<evidence type="ECO:0000256" key="1">
    <source>
        <dbReference type="SAM" id="Phobius"/>
    </source>
</evidence>
<feature type="transmembrane region" description="Helical" evidence="1">
    <location>
        <begin position="215"/>
        <end position="235"/>
    </location>
</feature>
<dbReference type="CDD" id="cd21809">
    <property type="entry name" value="ABC-2_lan_permease-like"/>
    <property type="match status" value="1"/>
</dbReference>
<keyword evidence="1" id="KW-0812">Transmembrane</keyword>
<evidence type="ECO:0000313" key="2">
    <source>
        <dbReference type="EMBL" id="TWH77757.1"/>
    </source>
</evidence>
<keyword evidence="1" id="KW-0472">Membrane</keyword>
<dbReference type="EMBL" id="VLKH01000012">
    <property type="protein sequence ID" value="TWH77757.1"/>
    <property type="molecule type" value="Genomic_DNA"/>
</dbReference>
<reference evidence="2 3" key="1">
    <citation type="submission" date="2019-07" db="EMBL/GenBank/DDBJ databases">
        <title>Genomic Encyclopedia of Type Strains, Phase I: the one thousand microbial genomes (KMG-I) project.</title>
        <authorList>
            <person name="Kyrpides N."/>
        </authorList>
    </citation>
    <scope>NUCLEOTIDE SEQUENCE [LARGE SCALE GENOMIC DNA]</scope>
    <source>
        <strain evidence="2 3">DSM 13558</strain>
    </source>
</reference>
<evidence type="ECO:0008006" key="4">
    <source>
        <dbReference type="Google" id="ProtNLM"/>
    </source>
</evidence>
<dbReference type="RefSeq" id="WP_145086163.1">
    <property type="nucleotide sequence ID" value="NZ_DAMBUX010000004.1"/>
</dbReference>
<keyword evidence="3" id="KW-1185">Reference proteome</keyword>
<keyword evidence="1" id="KW-1133">Transmembrane helix</keyword>
<gene>
    <name evidence="2" type="ORF">LY60_03266</name>
</gene>
<accession>A0A562J3N6</accession>
<feature type="transmembrane region" description="Helical" evidence="1">
    <location>
        <begin position="16"/>
        <end position="37"/>
    </location>
</feature>
<sequence length="241" mass="26373">MRTLAIELRKEKRTGTIPVLLAVGILGAAYAFVNFLVRKDTLLNLPLDPMDVLLTQLYGMIMILNMFAIIVAAGIVYNMEFKGNAVKKIYMLPISVPAMYFCKFLIITVMFLVAITLQNLALAQIGMTDLPQGAFELGTLITFAGYSFITSMPVLSFMLLVSSRFENMWAPLGVGIAGFLSGMALATSDMGLLLIHPFVIMLKPAVAMSAQPDMAVTIVSIIETVLFLGAGLWMAKNLRYE</sequence>
<comment type="caution">
    <text evidence="2">The sequence shown here is derived from an EMBL/GenBank/DDBJ whole genome shotgun (WGS) entry which is preliminary data.</text>
</comment>
<feature type="transmembrane region" description="Helical" evidence="1">
    <location>
        <begin position="137"/>
        <end position="160"/>
    </location>
</feature>
<organism evidence="2 3">
    <name type="scientific">Sedimentibacter saalensis</name>
    <dbReference type="NCBI Taxonomy" id="130788"/>
    <lineage>
        <taxon>Bacteria</taxon>
        <taxon>Bacillati</taxon>
        <taxon>Bacillota</taxon>
        <taxon>Tissierellia</taxon>
        <taxon>Sedimentibacter</taxon>
    </lineage>
</organism>
<protein>
    <recommendedName>
        <fullName evidence="4">Lantibiotic ABC transporter permease</fullName>
    </recommendedName>
</protein>
<dbReference type="Proteomes" id="UP000315343">
    <property type="component" value="Unassembled WGS sequence"/>
</dbReference>
<feature type="transmembrane region" description="Helical" evidence="1">
    <location>
        <begin position="89"/>
        <end position="117"/>
    </location>
</feature>
<dbReference type="OrthoDB" id="1910346at2"/>